<dbReference type="InterPro" id="IPR052344">
    <property type="entry name" value="Transposase-related"/>
</dbReference>
<feature type="non-terminal residue" evidence="3">
    <location>
        <position position="439"/>
    </location>
</feature>
<reference evidence="3" key="1">
    <citation type="journal article" date="2015" name="Nature">
        <title>Complex archaea that bridge the gap between prokaryotes and eukaryotes.</title>
        <authorList>
            <person name="Spang A."/>
            <person name="Saw J.H."/>
            <person name="Jorgensen S.L."/>
            <person name="Zaremba-Niedzwiedzka K."/>
            <person name="Martijn J."/>
            <person name="Lind A.E."/>
            <person name="van Eijk R."/>
            <person name="Schleper C."/>
            <person name="Guy L."/>
            <person name="Ettema T.J."/>
        </authorList>
    </citation>
    <scope>NUCLEOTIDE SEQUENCE</scope>
</reference>
<evidence type="ECO:0000313" key="3">
    <source>
        <dbReference type="EMBL" id="KKL14631.1"/>
    </source>
</evidence>
<sequence>MSIDVAPALEDKQSYSELLTDINEISGGQDSVLQSGNACKNCPFNKQYYIALNERGFWKAQHGRARKRIEELEKENKELKAKLRMREQQLFGKKTEKSTKNDKLGGSEKEKKPKRNRGQQPGQAGHGRGKHKGLEVIEQTTEIPEEERHCKICGLPFEDFPGTEDSDDIVVDVKAYKRRIKRKRYKKTCECPETPGIITAVKPAKLIPKGILDTSVWVKIILDKYYLYRPTYRFLRELQLYGADISQGTVTGGLKKIAVLFDPILNEIETKNKSAFHWHGDETRWQVFELIEGKETYRWYLWVFATKETVLYILDPSRSAKVPRNHFAKVEKGILSVDRYVVYKVLLEGGRILLAYCWAHQRRDFLNLARSYPQLEGWAFEWVELVGELYRLNDIRVSKLGNAKAFKESDDNLRKAVDEMQQRFEQELADKKMNGECKA</sequence>
<comment type="caution">
    <text evidence="3">The sequence shown here is derived from an EMBL/GenBank/DDBJ whole genome shotgun (WGS) entry which is preliminary data.</text>
</comment>
<proteinExistence type="predicted"/>
<dbReference type="EMBL" id="LAZR01040378">
    <property type="protein sequence ID" value="KKL14631.1"/>
    <property type="molecule type" value="Genomic_DNA"/>
</dbReference>
<evidence type="ECO:0000256" key="1">
    <source>
        <dbReference type="SAM" id="MobiDB-lite"/>
    </source>
</evidence>
<dbReference type="PANTHER" id="PTHR33678:SF2">
    <property type="match status" value="1"/>
</dbReference>
<dbReference type="AlphaFoldDB" id="A0A0F9DA36"/>
<dbReference type="PANTHER" id="PTHR33678">
    <property type="entry name" value="BLL1576 PROTEIN"/>
    <property type="match status" value="1"/>
</dbReference>
<feature type="domain" description="Transposase IS66 central" evidence="2">
    <location>
        <begin position="209"/>
        <end position="428"/>
    </location>
</feature>
<name>A0A0F9DA36_9ZZZZ</name>
<evidence type="ECO:0000259" key="2">
    <source>
        <dbReference type="Pfam" id="PF03050"/>
    </source>
</evidence>
<gene>
    <name evidence="3" type="ORF">LCGC14_2513720</name>
</gene>
<accession>A0A0F9DA36</accession>
<protein>
    <recommendedName>
        <fullName evidence="2">Transposase IS66 central domain-containing protein</fullName>
    </recommendedName>
</protein>
<organism evidence="3">
    <name type="scientific">marine sediment metagenome</name>
    <dbReference type="NCBI Taxonomy" id="412755"/>
    <lineage>
        <taxon>unclassified sequences</taxon>
        <taxon>metagenomes</taxon>
        <taxon>ecological metagenomes</taxon>
    </lineage>
</organism>
<feature type="region of interest" description="Disordered" evidence="1">
    <location>
        <begin position="85"/>
        <end position="134"/>
    </location>
</feature>
<dbReference type="Pfam" id="PF03050">
    <property type="entry name" value="DDE_Tnp_IS66"/>
    <property type="match status" value="1"/>
</dbReference>
<feature type="compositionally biased region" description="Basic and acidic residues" evidence="1">
    <location>
        <begin position="85"/>
        <end position="111"/>
    </location>
</feature>
<dbReference type="InterPro" id="IPR004291">
    <property type="entry name" value="Transposase_IS66_central"/>
</dbReference>